<reference evidence="3 4" key="1">
    <citation type="journal article" date="2014" name="Nat. Genet.">
        <title>Genome sequence of the hot pepper provides insights into the evolution of pungency in Capsicum species.</title>
        <authorList>
            <person name="Kim S."/>
            <person name="Park M."/>
            <person name="Yeom S.I."/>
            <person name="Kim Y.M."/>
            <person name="Lee J.M."/>
            <person name="Lee H.A."/>
            <person name="Seo E."/>
            <person name="Choi J."/>
            <person name="Cheong K."/>
            <person name="Kim K.T."/>
            <person name="Jung K."/>
            <person name="Lee G.W."/>
            <person name="Oh S.K."/>
            <person name="Bae C."/>
            <person name="Kim S.B."/>
            <person name="Lee H.Y."/>
            <person name="Kim S.Y."/>
            <person name="Kim M.S."/>
            <person name="Kang B.C."/>
            <person name="Jo Y.D."/>
            <person name="Yang H.B."/>
            <person name="Jeong H.J."/>
            <person name="Kang W.H."/>
            <person name="Kwon J.K."/>
            <person name="Shin C."/>
            <person name="Lim J.Y."/>
            <person name="Park J.H."/>
            <person name="Huh J.H."/>
            <person name="Kim J.S."/>
            <person name="Kim B.D."/>
            <person name="Cohen O."/>
            <person name="Paran I."/>
            <person name="Suh M.C."/>
            <person name="Lee S.B."/>
            <person name="Kim Y.K."/>
            <person name="Shin Y."/>
            <person name="Noh S.J."/>
            <person name="Park J."/>
            <person name="Seo Y.S."/>
            <person name="Kwon S.Y."/>
            <person name="Kim H.A."/>
            <person name="Park J.M."/>
            <person name="Kim H.J."/>
            <person name="Choi S.B."/>
            <person name="Bosland P.W."/>
            <person name="Reeves G."/>
            <person name="Jo S.H."/>
            <person name="Lee B.W."/>
            <person name="Cho H.T."/>
            <person name="Choi H.S."/>
            <person name="Lee M.S."/>
            <person name="Yu Y."/>
            <person name="Do Choi Y."/>
            <person name="Park B.S."/>
            <person name="van Deynze A."/>
            <person name="Ashrafi H."/>
            <person name="Hill T."/>
            <person name="Kim W.T."/>
            <person name="Pai H.S."/>
            <person name="Ahn H.K."/>
            <person name="Yeam I."/>
            <person name="Giovannoni J.J."/>
            <person name="Rose J.K."/>
            <person name="Sorensen I."/>
            <person name="Lee S.J."/>
            <person name="Kim R.W."/>
            <person name="Choi I.Y."/>
            <person name="Choi B.S."/>
            <person name="Lim J.S."/>
            <person name="Lee Y.H."/>
            <person name="Choi D."/>
        </authorList>
    </citation>
    <scope>NUCLEOTIDE SEQUENCE [LARGE SCALE GENOMIC DNA]</scope>
    <source>
        <strain evidence="4">cv. CM334</strain>
    </source>
</reference>
<accession>A0A2G2XZV5</accession>
<protein>
    <recommendedName>
        <fullName evidence="5">Heat shock protein 82</fullName>
    </recommendedName>
</protein>
<dbReference type="STRING" id="4072.A0A2G2XZV5"/>
<organism evidence="3 4">
    <name type="scientific">Capsicum annuum</name>
    <name type="common">Capsicum pepper</name>
    <dbReference type="NCBI Taxonomy" id="4072"/>
    <lineage>
        <taxon>Eukaryota</taxon>
        <taxon>Viridiplantae</taxon>
        <taxon>Streptophyta</taxon>
        <taxon>Embryophyta</taxon>
        <taxon>Tracheophyta</taxon>
        <taxon>Spermatophyta</taxon>
        <taxon>Magnoliopsida</taxon>
        <taxon>eudicotyledons</taxon>
        <taxon>Gunneridae</taxon>
        <taxon>Pentapetalae</taxon>
        <taxon>asterids</taxon>
        <taxon>lamiids</taxon>
        <taxon>Solanales</taxon>
        <taxon>Solanaceae</taxon>
        <taxon>Solanoideae</taxon>
        <taxon>Capsiceae</taxon>
        <taxon>Capsicum</taxon>
    </lineage>
</organism>
<evidence type="ECO:0008006" key="5">
    <source>
        <dbReference type="Google" id="ProtNLM"/>
    </source>
</evidence>
<name>A0A2G2XZV5_CAPAN</name>
<dbReference type="Pfam" id="PF00183">
    <property type="entry name" value="HSP90"/>
    <property type="match status" value="1"/>
</dbReference>
<dbReference type="GO" id="GO:0051082">
    <property type="term" value="F:unfolded protein binding"/>
    <property type="evidence" value="ECO:0007669"/>
    <property type="project" value="InterPro"/>
</dbReference>
<dbReference type="AlphaFoldDB" id="A0A2G2XZV5"/>
<reference evidence="3 4" key="2">
    <citation type="journal article" date="2017" name="Genome Biol.">
        <title>New reference genome sequences of hot pepper reveal the massive evolution of plant disease-resistance genes by retroduplication.</title>
        <authorList>
            <person name="Kim S."/>
            <person name="Park J."/>
            <person name="Yeom S.I."/>
            <person name="Kim Y.M."/>
            <person name="Seo E."/>
            <person name="Kim K.T."/>
            <person name="Kim M.S."/>
            <person name="Lee J.M."/>
            <person name="Cheong K."/>
            <person name="Shin H.S."/>
            <person name="Kim S.B."/>
            <person name="Han K."/>
            <person name="Lee J."/>
            <person name="Park M."/>
            <person name="Lee H.A."/>
            <person name="Lee H.Y."/>
            <person name="Lee Y."/>
            <person name="Oh S."/>
            <person name="Lee J.H."/>
            <person name="Choi E."/>
            <person name="Choi E."/>
            <person name="Lee S.E."/>
            <person name="Jeon J."/>
            <person name="Kim H."/>
            <person name="Choi G."/>
            <person name="Song H."/>
            <person name="Lee J."/>
            <person name="Lee S.C."/>
            <person name="Kwon J.K."/>
            <person name="Lee H.Y."/>
            <person name="Koo N."/>
            <person name="Hong Y."/>
            <person name="Kim R.W."/>
            <person name="Kang W.H."/>
            <person name="Huh J.H."/>
            <person name="Kang B.C."/>
            <person name="Yang T.J."/>
            <person name="Lee Y.H."/>
            <person name="Bennetzen J.L."/>
            <person name="Choi D."/>
        </authorList>
    </citation>
    <scope>NUCLEOTIDE SEQUENCE [LARGE SCALE GENOMIC DNA]</scope>
    <source>
        <strain evidence="4">cv. CM334</strain>
    </source>
</reference>
<dbReference type="Proteomes" id="UP000222542">
    <property type="component" value="Unassembled WGS sequence"/>
</dbReference>
<sequence length="214" mass="24932">MGRRIKLLQKLRRKLVIGGILSEAEFWAIRNRLLEQTENKNPKQQGESLHSTKNIVAALDEASKDEELAVFLKQDAMLISEARKKINNIKLYVWRVFIMDNFKELMPEYLGFVKGVLDSHDLPLNISHEILQQNKILKVIRKNLVKKCIEMFNEIAETKERLKLADVFTKALPKVIQYNQGKHEITHQNQSTSSRIETPLVTISRIQQYNIITR</sequence>
<comment type="similarity">
    <text evidence="1">Belongs to the heat shock protein 90 family.</text>
</comment>
<gene>
    <name evidence="3" type="ORF">T459_33120</name>
</gene>
<dbReference type="GO" id="GO:0005524">
    <property type="term" value="F:ATP binding"/>
    <property type="evidence" value="ECO:0007669"/>
    <property type="project" value="InterPro"/>
</dbReference>
<evidence type="ECO:0000256" key="2">
    <source>
        <dbReference type="ARBA" id="ARBA00023186"/>
    </source>
</evidence>
<evidence type="ECO:0000256" key="1">
    <source>
        <dbReference type="ARBA" id="ARBA00008239"/>
    </source>
</evidence>
<dbReference type="InterPro" id="IPR020568">
    <property type="entry name" value="Ribosomal_Su5_D2-typ_SF"/>
</dbReference>
<dbReference type="GO" id="GO:0140662">
    <property type="term" value="F:ATP-dependent protein folding chaperone"/>
    <property type="evidence" value="ECO:0007669"/>
    <property type="project" value="InterPro"/>
</dbReference>
<dbReference type="Gramene" id="PHT63023">
    <property type="protein sequence ID" value="PHT63023"/>
    <property type="gene ID" value="T459_33120"/>
</dbReference>
<dbReference type="Gene3D" id="3.30.230.80">
    <property type="match status" value="1"/>
</dbReference>
<comment type="caution">
    <text evidence="3">The sequence shown here is derived from an EMBL/GenBank/DDBJ whole genome shotgun (WGS) entry which is preliminary data.</text>
</comment>
<evidence type="ECO:0000313" key="3">
    <source>
        <dbReference type="EMBL" id="PHT63023.1"/>
    </source>
</evidence>
<dbReference type="SUPFAM" id="SSF54211">
    <property type="entry name" value="Ribosomal protein S5 domain 2-like"/>
    <property type="match status" value="1"/>
</dbReference>
<proteinExistence type="inferred from homology"/>
<dbReference type="PANTHER" id="PTHR11528">
    <property type="entry name" value="HEAT SHOCK PROTEIN 90 FAMILY MEMBER"/>
    <property type="match status" value="1"/>
</dbReference>
<dbReference type="InterPro" id="IPR001404">
    <property type="entry name" value="Hsp90_fam"/>
</dbReference>
<keyword evidence="2" id="KW-0143">Chaperone</keyword>
<dbReference type="GO" id="GO:0016887">
    <property type="term" value="F:ATP hydrolysis activity"/>
    <property type="evidence" value="ECO:0007669"/>
    <property type="project" value="InterPro"/>
</dbReference>
<evidence type="ECO:0000313" key="4">
    <source>
        <dbReference type="Proteomes" id="UP000222542"/>
    </source>
</evidence>
<keyword evidence="4" id="KW-1185">Reference proteome</keyword>
<dbReference type="EMBL" id="AYRZ02000047">
    <property type="protein sequence ID" value="PHT63023.1"/>
    <property type="molecule type" value="Genomic_DNA"/>
</dbReference>